<evidence type="ECO:0000313" key="3">
    <source>
        <dbReference type="Proteomes" id="UP001642540"/>
    </source>
</evidence>
<dbReference type="EMBL" id="CAXLJM020000164">
    <property type="protein sequence ID" value="CAL8146721.1"/>
    <property type="molecule type" value="Genomic_DNA"/>
</dbReference>
<proteinExistence type="predicted"/>
<keyword evidence="1" id="KW-0472">Membrane</keyword>
<keyword evidence="1" id="KW-1133">Transmembrane helix</keyword>
<organism evidence="2 3">
    <name type="scientific">Orchesella dallaii</name>
    <dbReference type="NCBI Taxonomy" id="48710"/>
    <lineage>
        <taxon>Eukaryota</taxon>
        <taxon>Metazoa</taxon>
        <taxon>Ecdysozoa</taxon>
        <taxon>Arthropoda</taxon>
        <taxon>Hexapoda</taxon>
        <taxon>Collembola</taxon>
        <taxon>Entomobryomorpha</taxon>
        <taxon>Entomobryoidea</taxon>
        <taxon>Orchesellidae</taxon>
        <taxon>Orchesellinae</taxon>
        <taxon>Orchesella</taxon>
    </lineage>
</organism>
<sequence>MYMEVTNDGKNFTYFKLIRRWDDTFDLKIDMVRPIINARSIANVLKLQPTVDEITLTILLEKTTLSTSEREWMKTPGFGRVTNLVNSFAIVETEATFYNFLTCAGKSSLNLLIYFEPFDTSVWVTLAVLTILTSFSFWVISEILFPMKRFSFIKLKLTLVALLLNTSVYFQEIFKHKRLRGLLSVWFLTSIVLNTAYRTESFAKTIAPTEIRRPEKFSQLRNFKLLATNICEPRNSSVKRLSCTQFSKDIATSLLTSLFGDAVPIGVYFRAMEELYVVKYGRDELINRTFSVSILNGKLIVQIFRQIRPLKIENNLTVFNILRNNCQKLVYVAQNDEIQKLALYSNSPCNSTNQRLYSGKETFLKKSGTWYIQQSGGNYLIRRMRYLEYSGIYGFWKRWINTHKIHPSCSDLKGISLNFNILILFYVVLVCFIICIMVFTGELYWKSMWTALGRVYRSKSIMAVYTTGVNLLSGRRPTELQ</sequence>
<evidence type="ECO:0000313" key="2">
    <source>
        <dbReference type="EMBL" id="CAL8146721.1"/>
    </source>
</evidence>
<reference evidence="2 3" key="1">
    <citation type="submission" date="2024-08" db="EMBL/GenBank/DDBJ databases">
        <authorList>
            <person name="Cucini C."/>
            <person name="Frati F."/>
        </authorList>
    </citation>
    <scope>NUCLEOTIDE SEQUENCE [LARGE SCALE GENOMIC DNA]</scope>
</reference>
<comment type="caution">
    <text evidence="2">The sequence shown here is derived from an EMBL/GenBank/DDBJ whole genome shotgun (WGS) entry which is preliminary data.</text>
</comment>
<gene>
    <name evidence="2" type="ORF">ODALV1_LOCUS30909</name>
</gene>
<evidence type="ECO:0000256" key="1">
    <source>
        <dbReference type="SAM" id="Phobius"/>
    </source>
</evidence>
<name>A0ABP1S8V5_9HEXA</name>
<protein>
    <submittedName>
        <fullName evidence="2">Uncharacterized protein</fullName>
    </submittedName>
</protein>
<feature type="transmembrane region" description="Helical" evidence="1">
    <location>
        <begin position="417"/>
        <end position="439"/>
    </location>
</feature>
<dbReference type="Proteomes" id="UP001642540">
    <property type="component" value="Unassembled WGS sequence"/>
</dbReference>
<feature type="transmembrane region" description="Helical" evidence="1">
    <location>
        <begin position="122"/>
        <end position="145"/>
    </location>
</feature>
<keyword evidence="3" id="KW-1185">Reference proteome</keyword>
<keyword evidence="1" id="KW-0812">Transmembrane</keyword>
<dbReference type="Gene3D" id="1.10.287.70">
    <property type="match status" value="1"/>
</dbReference>
<feature type="transmembrane region" description="Helical" evidence="1">
    <location>
        <begin position="157"/>
        <end position="174"/>
    </location>
</feature>
<accession>A0ABP1S8V5</accession>